<dbReference type="RefSeq" id="XP_028140896.1">
    <property type="nucleotide sequence ID" value="XM_028285095.1"/>
</dbReference>
<accession>A0A6P7FWS3</accession>
<dbReference type="GO" id="GO:0042302">
    <property type="term" value="F:structural constituent of cuticle"/>
    <property type="evidence" value="ECO:0007669"/>
    <property type="project" value="UniProtKB-UniRule"/>
</dbReference>
<gene>
    <name evidence="4" type="primary">LOC114334957</name>
</gene>
<dbReference type="InParanoid" id="A0A6P7FWS3"/>
<dbReference type="GO" id="GO:0031012">
    <property type="term" value="C:extracellular matrix"/>
    <property type="evidence" value="ECO:0007669"/>
    <property type="project" value="TreeGrafter"/>
</dbReference>
<reference evidence="4" key="1">
    <citation type="submission" date="2025-08" db="UniProtKB">
        <authorList>
            <consortium name="RefSeq"/>
        </authorList>
    </citation>
    <scope>IDENTIFICATION</scope>
    <source>
        <tissue evidence="4">Whole insect</tissue>
    </source>
</reference>
<keyword evidence="3" id="KW-0472">Membrane</keyword>
<dbReference type="Pfam" id="PF00379">
    <property type="entry name" value="Chitin_bind_4"/>
    <property type="match status" value="1"/>
</dbReference>
<protein>
    <submittedName>
        <fullName evidence="4">Larval cuticle protein A3A-like</fullName>
    </submittedName>
</protein>
<dbReference type="PANTHER" id="PTHR12236:SF95">
    <property type="entry name" value="CUTICULAR PROTEIN 76BD, ISOFORM C-RELATED"/>
    <property type="match status" value="1"/>
</dbReference>
<dbReference type="AlphaFoldDB" id="A0A6P7FWS3"/>
<dbReference type="PANTHER" id="PTHR12236">
    <property type="entry name" value="STRUCTURAL CONTITUENT OF CUTICLE"/>
    <property type="match status" value="1"/>
</dbReference>
<evidence type="ECO:0000256" key="2">
    <source>
        <dbReference type="PROSITE-ProRule" id="PRU00497"/>
    </source>
</evidence>
<dbReference type="PROSITE" id="PS51155">
    <property type="entry name" value="CHIT_BIND_RR_2"/>
    <property type="match status" value="1"/>
</dbReference>
<name>A0A6P7FWS3_DIAVI</name>
<feature type="transmembrane region" description="Helical" evidence="3">
    <location>
        <begin position="6"/>
        <end position="26"/>
    </location>
</feature>
<evidence type="ECO:0000256" key="1">
    <source>
        <dbReference type="ARBA" id="ARBA00022460"/>
    </source>
</evidence>
<evidence type="ECO:0000256" key="3">
    <source>
        <dbReference type="SAM" id="Phobius"/>
    </source>
</evidence>
<dbReference type="InterPro" id="IPR051217">
    <property type="entry name" value="Insect_Cuticle_Struc_Prot"/>
</dbReference>
<evidence type="ECO:0000313" key="4">
    <source>
        <dbReference type="RefSeq" id="XP_028140896.1"/>
    </source>
</evidence>
<dbReference type="PRINTS" id="PR00947">
    <property type="entry name" value="CUTICLE"/>
</dbReference>
<sequence>MIATLRCVTLGGGSGVSAAAFFLVLLQRAFRESAWVKALHIGACRFAGTFTFVLGGAGEGWVAPVLFIVLFLGLASSYPVEYGGHGLTLLQHAPVAQYAVKAEPVAYPKYKFEYGVKDSHTGDIKEQSEERDGHVVKGEYSLVEPDGTVRKVEYEDDGHSGFNAIVTRSGHAVHPPAPVKVAVPLYHH</sequence>
<proteinExistence type="predicted"/>
<dbReference type="FunCoup" id="A0A6P7FWS3">
    <property type="interactions" value="25"/>
</dbReference>
<keyword evidence="1 2" id="KW-0193">Cuticle</keyword>
<organism evidence="4">
    <name type="scientific">Diabrotica virgifera virgifera</name>
    <name type="common">western corn rootworm</name>
    <dbReference type="NCBI Taxonomy" id="50390"/>
    <lineage>
        <taxon>Eukaryota</taxon>
        <taxon>Metazoa</taxon>
        <taxon>Ecdysozoa</taxon>
        <taxon>Arthropoda</taxon>
        <taxon>Hexapoda</taxon>
        <taxon>Insecta</taxon>
        <taxon>Pterygota</taxon>
        <taxon>Neoptera</taxon>
        <taxon>Endopterygota</taxon>
        <taxon>Coleoptera</taxon>
        <taxon>Polyphaga</taxon>
        <taxon>Cucujiformia</taxon>
        <taxon>Chrysomeloidea</taxon>
        <taxon>Chrysomelidae</taxon>
        <taxon>Galerucinae</taxon>
        <taxon>Diabroticina</taxon>
        <taxon>Diabroticites</taxon>
        <taxon>Diabrotica</taxon>
    </lineage>
</organism>
<keyword evidence="3" id="KW-1133">Transmembrane helix</keyword>
<keyword evidence="3" id="KW-0812">Transmembrane</keyword>
<dbReference type="InterPro" id="IPR000618">
    <property type="entry name" value="Insect_cuticle"/>
</dbReference>
<dbReference type="GO" id="GO:0005615">
    <property type="term" value="C:extracellular space"/>
    <property type="evidence" value="ECO:0007669"/>
    <property type="project" value="TreeGrafter"/>
</dbReference>